<sequence>METSGVIHSTIDRGAHRILVVDDHPTTRYSTARTLRAAGFATEEAGTGGQALGMAAQGMSAVVLDVHLPDIDGFEVCRRLREDPRTASLPVIHLSATFVQDRDKVTGLNAGADAYLVHPAEPAVLVATLQALIRARSAEERLRQSESRFRAIYNQVPDGMALLDAEGRFDDVNPALATLLGRAPDALVGGRLDALARTQDAAAVRDFVAQAVAASGSAAGNVSRAEFPLLHADGHEVPLAWSLSPHGTTGLLVAVAVDIAERLALERARQEVLEREQAARAMAERHSRTKDDFVAVLSHELRTPLNAISGWVHILQKHGGRPDLMGKALDAIARSVKAQSRIIADILDVSRVNAGKLRLHREWADPAELTRAAIDALKDDIAARALDVALAADEAGSRPAWLDPTRYQQVVWNLLNNAIKFSPPRGRIDVVLHREGRRLVLRVQDQGQGIAADFLPHLFDRFAQSDAPDNRHHGGLGLGLSIVRRLAELHGGAAEAHSEGEGRGARLTVQFDVEPDADSQAAAGAPQPAAAPASADRDRPLAGQQVLAVEDNPDAAEMLQIVLHEAGAQVQVVNDYDAALAAVGARWPTLVVSDIGLPGRDGYELVRALRRLEAEAGRARTRCVALTAFSRPQDQERALEAGFDAHVSKPLDTHLLLAALREGG</sequence>
<dbReference type="InterPro" id="IPR035965">
    <property type="entry name" value="PAS-like_dom_sf"/>
</dbReference>
<dbReference type="SUPFAM" id="SSF55874">
    <property type="entry name" value="ATPase domain of HSP90 chaperone/DNA topoisomerase II/histidine kinase"/>
    <property type="match status" value="1"/>
</dbReference>
<dbReference type="InterPro" id="IPR011006">
    <property type="entry name" value="CheY-like_superfamily"/>
</dbReference>
<proteinExistence type="predicted"/>
<dbReference type="CDD" id="cd00130">
    <property type="entry name" value="PAS"/>
    <property type="match status" value="1"/>
</dbReference>
<keyword evidence="9" id="KW-0418">Kinase</keyword>
<feature type="modified residue" description="4-aspartylphosphate" evidence="4">
    <location>
        <position position="65"/>
    </location>
</feature>
<evidence type="ECO:0000256" key="5">
    <source>
        <dbReference type="SAM" id="MobiDB-lite"/>
    </source>
</evidence>
<dbReference type="PROSITE" id="PS50109">
    <property type="entry name" value="HIS_KIN"/>
    <property type="match status" value="1"/>
</dbReference>
<dbReference type="OrthoDB" id="9810730at2"/>
<evidence type="ECO:0000259" key="8">
    <source>
        <dbReference type="PROSITE" id="PS50112"/>
    </source>
</evidence>
<dbReference type="SUPFAM" id="SSF55785">
    <property type="entry name" value="PYP-like sensor domain (PAS domain)"/>
    <property type="match status" value="1"/>
</dbReference>
<dbReference type="Gene3D" id="3.30.565.10">
    <property type="entry name" value="Histidine kinase-like ATPase, C-terminal domain"/>
    <property type="match status" value="1"/>
</dbReference>
<dbReference type="InterPro" id="IPR036097">
    <property type="entry name" value="HisK_dim/P_sf"/>
</dbReference>
<dbReference type="PRINTS" id="PR00344">
    <property type="entry name" value="BCTRLSENSOR"/>
</dbReference>
<dbReference type="PATRIC" id="fig|433924.3.peg.290"/>
<dbReference type="Pfam" id="PF00072">
    <property type="entry name" value="Response_reg"/>
    <property type="match status" value="2"/>
</dbReference>
<feature type="compositionally biased region" description="Low complexity" evidence="5">
    <location>
        <begin position="518"/>
        <end position="534"/>
    </location>
</feature>
<dbReference type="InterPro" id="IPR004358">
    <property type="entry name" value="Sig_transdc_His_kin-like_C"/>
</dbReference>
<comment type="caution">
    <text evidence="9">The sequence shown here is derived from an EMBL/GenBank/DDBJ whole genome shotgun (WGS) entry which is preliminary data.</text>
</comment>
<dbReference type="SMART" id="SM00388">
    <property type="entry name" value="HisKA"/>
    <property type="match status" value="1"/>
</dbReference>
<dbReference type="Pfam" id="PF02518">
    <property type="entry name" value="HATPase_c"/>
    <property type="match status" value="1"/>
</dbReference>
<dbReference type="AlphaFoldDB" id="A0A147HC18"/>
<dbReference type="InterPro" id="IPR013656">
    <property type="entry name" value="PAS_4"/>
</dbReference>
<dbReference type="PROSITE" id="PS50112">
    <property type="entry name" value="PAS"/>
    <property type="match status" value="1"/>
</dbReference>
<dbReference type="EC" id="2.7.13.3" evidence="2"/>
<feature type="region of interest" description="Disordered" evidence="5">
    <location>
        <begin position="516"/>
        <end position="540"/>
    </location>
</feature>
<dbReference type="PROSITE" id="PS50110">
    <property type="entry name" value="RESPONSE_REGULATORY"/>
    <property type="match status" value="2"/>
</dbReference>
<dbReference type="InterPro" id="IPR003594">
    <property type="entry name" value="HATPase_dom"/>
</dbReference>
<dbReference type="NCBIfam" id="TIGR00229">
    <property type="entry name" value="sensory_box"/>
    <property type="match status" value="1"/>
</dbReference>
<keyword evidence="3 4" id="KW-0597">Phosphoprotein</keyword>
<gene>
    <name evidence="9" type="ORF">NS331_01445</name>
</gene>
<accession>A0A147HC18</accession>
<dbReference type="Pfam" id="PF00512">
    <property type="entry name" value="HisKA"/>
    <property type="match status" value="1"/>
</dbReference>
<keyword evidence="9" id="KW-0808">Transferase</keyword>
<dbReference type="SUPFAM" id="SSF47384">
    <property type="entry name" value="Homodimeric domain of signal transducing histidine kinase"/>
    <property type="match status" value="1"/>
</dbReference>
<evidence type="ECO:0000259" key="7">
    <source>
        <dbReference type="PROSITE" id="PS50110"/>
    </source>
</evidence>
<dbReference type="InterPro" id="IPR001789">
    <property type="entry name" value="Sig_transdc_resp-reg_receiver"/>
</dbReference>
<evidence type="ECO:0000259" key="6">
    <source>
        <dbReference type="PROSITE" id="PS50109"/>
    </source>
</evidence>
<dbReference type="Gene3D" id="1.10.287.130">
    <property type="match status" value="1"/>
</dbReference>
<dbReference type="SMART" id="SM00091">
    <property type="entry name" value="PAS"/>
    <property type="match status" value="1"/>
</dbReference>
<dbReference type="CDD" id="cd00082">
    <property type="entry name" value="HisKA"/>
    <property type="match status" value="1"/>
</dbReference>
<reference evidence="9 10" key="1">
    <citation type="journal article" date="2016" name="Front. Microbiol.">
        <title>Genomic Resource of Rice Seed Associated Bacteria.</title>
        <authorList>
            <person name="Midha S."/>
            <person name="Bansal K."/>
            <person name="Sharma S."/>
            <person name="Kumar N."/>
            <person name="Patil P.P."/>
            <person name="Chaudhry V."/>
            <person name="Patil P.B."/>
        </authorList>
    </citation>
    <scope>NUCLEOTIDE SEQUENCE [LARGE SCALE GENOMIC DNA]</scope>
    <source>
        <strain evidence="9 10">NS331</strain>
    </source>
</reference>
<dbReference type="InterPro" id="IPR003661">
    <property type="entry name" value="HisK_dim/P_dom"/>
</dbReference>
<feature type="domain" description="PAS" evidence="8">
    <location>
        <begin position="145"/>
        <end position="215"/>
    </location>
</feature>
<dbReference type="PANTHER" id="PTHR43547:SF2">
    <property type="entry name" value="HYBRID SIGNAL TRANSDUCTION HISTIDINE KINASE C"/>
    <property type="match status" value="1"/>
</dbReference>
<dbReference type="SMART" id="SM00387">
    <property type="entry name" value="HATPase_c"/>
    <property type="match status" value="1"/>
</dbReference>
<dbReference type="Gene3D" id="3.40.50.2300">
    <property type="match status" value="2"/>
</dbReference>
<dbReference type="CDD" id="cd00075">
    <property type="entry name" value="HATPase"/>
    <property type="match status" value="1"/>
</dbReference>
<evidence type="ECO:0000256" key="4">
    <source>
        <dbReference type="PROSITE-ProRule" id="PRU00169"/>
    </source>
</evidence>
<dbReference type="RefSeq" id="WP_058640248.1">
    <property type="nucleotide sequence ID" value="NZ_LDSL01000011.1"/>
</dbReference>
<evidence type="ECO:0000313" key="10">
    <source>
        <dbReference type="Proteomes" id="UP000072741"/>
    </source>
</evidence>
<feature type="modified residue" description="4-aspartylphosphate" evidence="4">
    <location>
        <position position="594"/>
    </location>
</feature>
<dbReference type="Gene3D" id="3.30.450.20">
    <property type="entry name" value="PAS domain"/>
    <property type="match status" value="1"/>
</dbReference>
<evidence type="ECO:0000256" key="1">
    <source>
        <dbReference type="ARBA" id="ARBA00000085"/>
    </source>
</evidence>
<dbReference type="InterPro" id="IPR036890">
    <property type="entry name" value="HATPase_C_sf"/>
</dbReference>
<evidence type="ECO:0000256" key="3">
    <source>
        <dbReference type="ARBA" id="ARBA00022553"/>
    </source>
</evidence>
<dbReference type="Pfam" id="PF08448">
    <property type="entry name" value="PAS_4"/>
    <property type="match status" value="1"/>
</dbReference>
<dbReference type="SUPFAM" id="SSF52172">
    <property type="entry name" value="CheY-like"/>
    <property type="match status" value="2"/>
</dbReference>
<dbReference type="PANTHER" id="PTHR43547">
    <property type="entry name" value="TWO-COMPONENT HISTIDINE KINASE"/>
    <property type="match status" value="1"/>
</dbReference>
<dbReference type="EMBL" id="LDSL01000011">
    <property type="protein sequence ID" value="KTT27551.1"/>
    <property type="molecule type" value="Genomic_DNA"/>
</dbReference>
<feature type="domain" description="Histidine kinase" evidence="6">
    <location>
        <begin position="296"/>
        <end position="515"/>
    </location>
</feature>
<evidence type="ECO:0000313" key="9">
    <source>
        <dbReference type="EMBL" id="KTT27551.1"/>
    </source>
</evidence>
<dbReference type="Proteomes" id="UP000072741">
    <property type="component" value="Unassembled WGS sequence"/>
</dbReference>
<evidence type="ECO:0000256" key="2">
    <source>
        <dbReference type="ARBA" id="ARBA00012438"/>
    </source>
</evidence>
<keyword evidence="10" id="KW-1185">Reference proteome</keyword>
<dbReference type="SMART" id="SM00448">
    <property type="entry name" value="REC"/>
    <property type="match status" value="2"/>
</dbReference>
<feature type="domain" description="Response regulatory" evidence="7">
    <location>
        <begin position="545"/>
        <end position="664"/>
    </location>
</feature>
<dbReference type="InterPro" id="IPR000014">
    <property type="entry name" value="PAS"/>
</dbReference>
<name>A0A147HC18_9BURK</name>
<protein>
    <recommendedName>
        <fullName evidence="2">histidine kinase</fullName>
        <ecNumber evidence="2">2.7.13.3</ecNumber>
    </recommendedName>
</protein>
<comment type="catalytic activity">
    <reaction evidence="1">
        <text>ATP + protein L-histidine = ADP + protein N-phospho-L-histidine.</text>
        <dbReference type="EC" id="2.7.13.3"/>
    </reaction>
</comment>
<feature type="domain" description="Response regulatory" evidence="7">
    <location>
        <begin position="17"/>
        <end position="133"/>
    </location>
</feature>
<dbReference type="InterPro" id="IPR005467">
    <property type="entry name" value="His_kinase_dom"/>
</dbReference>
<dbReference type="GO" id="GO:0000155">
    <property type="term" value="F:phosphorelay sensor kinase activity"/>
    <property type="evidence" value="ECO:0007669"/>
    <property type="project" value="InterPro"/>
</dbReference>
<organism evidence="9 10">
    <name type="scientific">Pseudacidovorax intermedius</name>
    <dbReference type="NCBI Taxonomy" id="433924"/>
    <lineage>
        <taxon>Bacteria</taxon>
        <taxon>Pseudomonadati</taxon>
        <taxon>Pseudomonadota</taxon>
        <taxon>Betaproteobacteria</taxon>
        <taxon>Burkholderiales</taxon>
        <taxon>Comamonadaceae</taxon>
        <taxon>Pseudacidovorax</taxon>
    </lineage>
</organism>